<feature type="region of interest" description="Disordered" evidence="4">
    <location>
        <begin position="280"/>
        <end position="304"/>
    </location>
</feature>
<dbReference type="PANTHER" id="PTHR45569">
    <property type="entry name" value="SENSOR PROTEIN KDPD"/>
    <property type="match status" value="1"/>
</dbReference>
<feature type="region of interest" description="Disordered" evidence="4">
    <location>
        <begin position="1"/>
        <end position="37"/>
    </location>
</feature>
<evidence type="ECO:0000256" key="2">
    <source>
        <dbReference type="ARBA" id="ARBA00022777"/>
    </source>
</evidence>
<dbReference type="Gene3D" id="3.40.50.300">
    <property type="entry name" value="P-loop containing nucleotide triphosphate hydrolases"/>
    <property type="match status" value="1"/>
</dbReference>
<feature type="domain" description="Signal transduction histidine kinase osmosensitive K+ channel sensor N-terminal" evidence="5">
    <location>
        <begin position="147"/>
        <end position="272"/>
    </location>
</feature>
<evidence type="ECO:0000256" key="4">
    <source>
        <dbReference type="SAM" id="MobiDB-lite"/>
    </source>
</evidence>
<keyword evidence="1" id="KW-0808">Transferase</keyword>
<protein>
    <submittedName>
        <fullName evidence="6">Unannotated protein</fullName>
    </submittedName>
</protein>
<dbReference type="AlphaFoldDB" id="A0A6J7KZQ2"/>
<dbReference type="EMBL" id="CAFBMK010000494">
    <property type="protein sequence ID" value="CAB4961366.1"/>
    <property type="molecule type" value="Genomic_DNA"/>
</dbReference>
<feature type="compositionally biased region" description="Low complexity" evidence="4">
    <location>
        <begin position="133"/>
        <end position="143"/>
    </location>
</feature>
<dbReference type="SUPFAM" id="SSF52402">
    <property type="entry name" value="Adenine nucleotide alpha hydrolases-like"/>
    <property type="match status" value="1"/>
</dbReference>
<dbReference type="GO" id="GO:0005886">
    <property type="term" value="C:plasma membrane"/>
    <property type="evidence" value="ECO:0007669"/>
    <property type="project" value="TreeGrafter"/>
</dbReference>
<sequence>MARPSEHGDRDHGGPGTRAPAAAATGGGPPAADRGRHTVLLGMAPGVGKTYRALQDLRRARDAGRDALVAVVETHGRAETAAQVEGLEVLPRRTIEHRGIVQHELDLPGLLERAARGRGGASRPTGGPGTPGAGDPTAPDPAGDRLLVLVDELAHTNAPGTEHPKRWQDVDAVLAAGIDVVSTVNVQHLESLNDQVMELTGVRVRETVPDRVLVDAEDVVVIDLPPEALLQRLRDGQIYPVERVPAALNNFFRVERLTALRETALLQVAEEVGARRLSARPARVRDDAGGPVGTRGEQADGPRLGDDVVDAVRERILVLVSANGSGQRVLRRAWRSARRLRAHVDVLHVQRPGRTPSPAEKDRLRGLRSLCGLLGVELLVVEDDEVAVAAARVARERGCTYVFVGVPRPPAGLRRAAAWLPPALTGGRAPLPELLWRRLPGVDVRVVSDRRDRPERPDPHDRTAR</sequence>
<gene>
    <name evidence="6" type="ORF">UFOPK3564_04084</name>
</gene>
<keyword evidence="2" id="KW-0418">Kinase</keyword>
<dbReference type="InterPro" id="IPR014729">
    <property type="entry name" value="Rossmann-like_a/b/a_fold"/>
</dbReference>
<feature type="domain" description="Signal transduction histidine kinase osmosensitive K+ channel sensor N-terminal" evidence="5">
    <location>
        <begin position="34"/>
        <end position="114"/>
    </location>
</feature>
<feature type="compositionally biased region" description="Basic and acidic residues" evidence="4">
    <location>
        <begin position="1"/>
        <end position="13"/>
    </location>
</feature>
<accession>A0A6J7KZQ2</accession>
<dbReference type="InterPro" id="IPR003852">
    <property type="entry name" value="Sig_transdc_His_kinase_KdpD_N"/>
</dbReference>
<keyword evidence="3" id="KW-0902">Two-component regulatory system</keyword>
<dbReference type="GO" id="GO:0000155">
    <property type="term" value="F:phosphorelay sensor kinase activity"/>
    <property type="evidence" value="ECO:0007669"/>
    <property type="project" value="InterPro"/>
</dbReference>
<dbReference type="InterPro" id="IPR052023">
    <property type="entry name" value="Histidine_kinase_KdpD"/>
</dbReference>
<dbReference type="Gene3D" id="3.40.50.620">
    <property type="entry name" value="HUPs"/>
    <property type="match status" value="1"/>
</dbReference>
<feature type="region of interest" description="Disordered" evidence="4">
    <location>
        <begin position="116"/>
        <end position="143"/>
    </location>
</feature>
<organism evidence="6">
    <name type="scientific">freshwater metagenome</name>
    <dbReference type="NCBI Taxonomy" id="449393"/>
    <lineage>
        <taxon>unclassified sequences</taxon>
        <taxon>metagenomes</taxon>
        <taxon>ecological metagenomes</taxon>
    </lineage>
</organism>
<evidence type="ECO:0000256" key="3">
    <source>
        <dbReference type="ARBA" id="ARBA00023012"/>
    </source>
</evidence>
<evidence type="ECO:0000259" key="5">
    <source>
        <dbReference type="Pfam" id="PF02702"/>
    </source>
</evidence>
<proteinExistence type="predicted"/>
<evidence type="ECO:0000313" key="6">
    <source>
        <dbReference type="EMBL" id="CAB4961366.1"/>
    </source>
</evidence>
<reference evidence="6" key="1">
    <citation type="submission" date="2020-05" db="EMBL/GenBank/DDBJ databases">
        <authorList>
            <person name="Chiriac C."/>
            <person name="Salcher M."/>
            <person name="Ghai R."/>
            <person name="Kavagutti S V."/>
        </authorList>
    </citation>
    <scope>NUCLEOTIDE SEQUENCE</scope>
</reference>
<dbReference type="PANTHER" id="PTHR45569:SF1">
    <property type="entry name" value="SENSOR PROTEIN KDPD"/>
    <property type="match status" value="1"/>
</dbReference>
<name>A0A6J7KZQ2_9ZZZZ</name>
<evidence type="ECO:0000256" key="1">
    <source>
        <dbReference type="ARBA" id="ARBA00022679"/>
    </source>
</evidence>
<dbReference type="Pfam" id="PF02702">
    <property type="entry name" value="KdpD"/>
    <property type="match status" value="2"/>
</dbReference>
<dbReference type="InterPro" id="IPR027417">
    <property type="entry name" value="P-loop_NTPase"/>
</dbReference>